<dbReference type="SUPFAM" id="SSF47565">
    <property type="entry name" value="Insect pheromone/odorant-binding proteins"/>
    <property type="match status" value="1"/>
</dbReference>
<sequence length="134" mass="15708">MKFILLLAVCMFGFCSADYNKVQLTEIMQVTKRCYKQLDISYDSDLVERLIYNRDLPDDAITKKFINCFLTEFNVWESEGVINRDVVVNFLGRQYDPVKVRATVDKCLRPAGATPEDKAYNYIRCFFKNITYKI</sequence>
<evidence type="ECO:0000256" key="4">
    <source>
        <dbReference type="ARBA" id="ARBA00022729"/>
    </source>
</evidence>
<dbReference type="OrthoDB" id="8194670at2759"/>
<dbReference type="InterPro" id="IPR036728">
    <property type="entry name" value="PBP_GOBP_sf"/>
</dbReference>
<evidence type="ECO:0000256" key="5">
    <source>
        <dbReference type="SAM" id="SignalP"/>
    </source>
</evidence>
<dbReference type="Pfam" id="PF01395">
    <property type="entry name" value="PBP_GOBP"/>
    <property type="match status" value="1"/>
</dbReference>
<keyword evidence="3" id="KW-0964">Secreted</keyword>
<organism evidence="6 7">
    <name type="scientific">Aedes aegypti</name>
    <name type="common">Yellowfever mosquito</name>
    <name type="synonym">Culex aegypti</name>
    <dbReference type="NCBI Taxonomy" id="7159"/>
    <lineage>
        <taxon>Eukaryota</taxon>
        <taxon>Metazoa</taxon>
        <taxon>Ecdysozoa</taxon>
        <taxon>Arthropoda</taxon>
        <taxon>Hexapoda</taxon>
        <taxon>Insecta</taxon>
        <taxon>Pterygota</taxon>
        <taxon>Neoptera</taxon>
        <taxon>Endopterygota</taxon>
        <taxon>Diptera</taxon>
        <taxon>Nematocera</taxon>
        <taxon>Culicoidea</taxon>
        <taxon>Culicidae</taxon>
        <taxon>Culicinae</taxon>
        <taxon>Aedini</taxon>
        <taxon>Aedes</taxon>
        <taxon>Stegomyia</taxon>
    </lineage>
</organism>
<evidence type="ECO:0000313" key="6">
    <source>
        <dbReference type="EMBL" id="EJY57401.1"/>
    </source>
</evidence>
<feature type="signal peptide" evidence="5">
    <location>
        <begin position="1"/>
        <end position="17"/>
    </location>
</feature>
<dbReference type="CDD" id="cd23992">
    <property type="entry name" value="PBP_GOBP"/>
    <property type="match status" value="1"/>
</dbReference>
<dbReference type="InterPro" id="IPR006170">
    <property type="entry name" value="PBP/GOBP"/>
</dbReference>
<dbReference type="SMART" id="SM00708">
    <property type="entry name" value="PhBP"/>
    <property type="match status" value="1"/>
</dbReference>
<dbReference type="PANTHER" id="PTHR11857:SF43">
    <property type="entry name" value="GEO07291P1-RELATED"/>
    <property type="match status" value="1"/>
</dbReference>
<reference evidence="6" key="1">
    <citation type="submission" date="2005-10" db="EMBL/GenBank/DDBJ databases">
        <authorList>
            <person name="Loftus B.J."/>
            <person name="Nene V.M."/>
            <person name="Hannick L.I."/>
            <person name="Bidwell S."/>
            <person name="Haas B."/>
            <person name="Amedeo P."/>
            <person name="Orvis J."/>
            <person name="Wortman J.R."/>
            <person name="White O.R."/>
            <person name="Salzberg S."/>
            <person name="Shumway M."/>
            <person name="Koo H."/>
            <person name="Zhao Y."/>
            <person name="Holmes M."/>
            <person name="Miller J."/>
            <person name="Schatz M."/>
            <person name="Pop M."/>
            <person name="Pai G."/>
            <person name="Utterback T."/>
            <person name="Rogers Y.-H."/>
            <person name="Kravitz S."/>
            <person name="Fraser C.M."/>
        </authorList>
    </citation>
    <scope>NUCLEOTIDE SEQUENCE</scope>
    <source>
        <strain evidence="6">Liverpool</strain>
    </source>
</reference>
<evidence type="ECO:0000256" key="1">
    <source>
        <dbReference type="ARBA" id="ARBA00004613"/>
    </source>
</evidence>
<accession>A0A1S4G6J4</accession>
<protein>
    <submittedName>
        <fullName evidence="6">AAEL017384-PA</fullName>
    </submittedName>
</protein>
<reference evidence="6" key="3">
    <citation type="submission" date="2012-09" db="EMBL/GenBank/DDBJ databases">
        <authorList>
            <consortium name="VectorBase"/>
        </authorList>
    </citation>
    <scope>NUCLEOTIDE SEQUENCE</scope>
    <source>
        <strain evidence="6">Liverpool</strain>
    </source>
</reference>
<comment type="subcellular location">
    <subcellularLocation>
        <location evidence="1">Secreted</location>
    </subcellularLocation>
</comment>
<dbReference type="Gene3D" id="1.10.238.20">
    <property type="entry name" value="Pheromone/general odorant binding protein domain"/>
    <property type="match status" value="1"/>
</dbReference>
<dbReference type="GO" id="GO:0007608">
    <property type="term" value="P:sensory perception of smell"/>
    <property type="evidence" value="ECO:0007669"/>
    <property type="project" value="TreeGrafter"/>
</dbReference>
<dbReference type="Proteomes" id="UP000682892">
    <property type="component" value="Unassembled WGS sequence"/>
</dbReference>
<reference evidence="6" key="2">
    <citation type="journal article" date="2007" name="Science">
        <title>Genome sequence of Aedes aegypti, a major arbovirus vector.</title>
        <authorList>
            <person name="Nene V."/>
            <person name="Wortman J.R."/>
            <person name="Lawson D."/>
            <person name="Haas B."/>
            <person name="Kodira C."/>
            <person name="Tu Z.J."/>
            <person name="Loftus B."/>
            <person name="Xi Z."/>
            <person name="Megy K."/>
            <person name="Grabherr M."/>
            <person name="Ren Q."/>
            <person name="Zdobnov E.M."/>
            <person name="Lobo N.F."/>
            <person name="Campbell K.S."/>
            <person name="Brown S.E."/>
            <person name="Bonaldo M.F."/>
            <person name="Zhu J."/>
            <person name="Sinkins S.P."/>
            <person name="Hogenkamp D.G."/>
            <person name="Amedeo P."/>
            <person name="Arensburger P."/>
            <person name="Atkinson P.W."/>
            <person name="Bidwell S."/>
            <person name="Biedler J."/>
            <person name="Birney E."/>
            <person name="Bruggner R.V."/>
            <person name="Costas J."/>
            <person name="Coy M.R."/>
            <person name="Crabtree J."/>
            <person name="Crawford M."/>
            <person name="Debruyn B."/>
            <person name="Decaprio D."/>
            <person name="Eiglmeier K."/>
            <person name="Eisenstadt E."/>
            <person name="El-Dorry H."/>
            <person name="Gelbart W.M."/>
            <person name="Gomes S.L."/>
            <person name="Hammond M."/>
            <person name="Hannick L.I."/>
            <person name="Hogan J.R."/>
            <person name="Holmes M.H."/>
            <person name="Jaffe D."/>
            <person name="Johnston J.S."/>
            <person name="Kennedy R.C."/>
            <person name="Koo H."/>
            <person name="Kravitz S."/>
            <person name="Kriventseva E.V."/>
            <person name="Kulp D."/>
            <person name="Labutti K."/>
            <person name="Lee E."/>
            <person name="Li S."/>
            <person name="Lovin D.D."/>
            <person name="Mao C."/>
            <person name="Mauceli E."/>
            <person name="Menck C.F."/>
            <person name="Miller J.R."/>
            <person name="Montgomery P."/>
            <person name="Mori A."/>
            <person name="Nascimento A.L."/>
            <person name="Naveira H.F."/>
            <person name="Nusbaum C."/>
            <person name="O'leary S."/>
            <person name="Orvis J."/>
            <person name="Pertea M."/>
            <person name="Quesneville H."/>
            <person name="Reidenbach K.R."/>
            <person name="Rogers Y.H."/>
            <person name="Roth C.W."/>
            <person name="Schneider J.R."/>
            <person name="Schatz M."/>
            <person name="Shumway M."/>
            <person name="Stanke M."/>
            <person name="Stinson E.O."/>
            <person name="Tubio J.M."/>
            <person name="Vanzee J.P."/>
            <person name="Verjovski-Almeida S."/>
            <person name="Werner D."/>
            <person name="White O."/>
            <person name="Wyder S."/>
            <person name="Zeng Q."/>
            <person name="Zhao Q."/>
            <person name="Zhao Y."/>
            <person name="Hill C.A."/>
            <person name="Raikhel A.S."/>
            <person name="Soares M.B."/>
            <person name="Knudson D.L."/>
            <person name="Lee N.H."/>
            <person name="Galagan J."/>
            <person name="Salzberg S.L."/>
            <person name="Paulsen I.T."/>
            <person name="Dimopoulos G."/>
            <person name="Collins F.H."/>
            <person name="Birren B."/>
            <person name="Fraser-Liggett C.M."/>
            <person name="Severson D.W."/>
        </authorList>
    </citation>
    <scope>NUCLEOTIDE SEQUENCE [LARGE SCALE GENOMIC DNA]</scope>
    <source>
        <strain evidence="6">Liverpool</strain>
    </source>
</reference>
<dbReference type="PANTHER" id="PTHR11857">
    <property type="entry name" value="ODORANT BINDING PROTEIN-RELATED"/>
    <property type="match status" value="1"/>
</dbReference>
<feature type="chain" id="PRO_5036483929" evidence="5">
    <location>
        <begin position="18"/>
        <end position="134"/>
    </location>
</feature>
<dbReference type="AlphaFoldDB" id="A0A1S4G6J4"/>
<proteinExistence type="inferred from homology"/>
<gene>
    <name evidence="6" type="ORF">AaeL_AAEL017384</name>
</gene>
<comment type="similarity">
    <text evidence="2">Belongs to the PBP/GOBP family.</text>
</comment>
<evidence type="ECO:0000256" key="3">
    <source>
        <dbReference type="ARBA" id="ARBA00022525"/>
    </source>
</evidence>
<dbReference type="EMBL" id="CH477228">
    <property type="protein sequence ID" value="EJY57401.1"/>
    <property type="molecule type" value="Genomic_DNA"/>
</dbReference>
<dbReference type="GO" id="GO:0005615">
    <property type="term" value="C:extracellular space"/>
    <property type="evidence" value="ECO:0007669"/>
    <property type="project" value="TreeGrafter"/>
</dbReference>
<dbReference type="KEGG" id="aag:23687804"/>
<dbReference type="GO" id="GO:0005549">
    <property type="term" value="F:odorant binding"/>
    <property type="evidence" value="ECO:0007669"/>
    <property type="project" value="InterPro"/>
</dbReference>
<dbReference type="HOGENOM" id="CLU_107288_4_0_1"/>
<keyword evidence="4 5" id="KW-0732">Signal</keyword>
<name>A0A1S4G6J4_AEDAE</name>
<evidence type="ECO:0000256" key="2">
    <source>
        <dbReference type="ARBA" id="ARBA00008098"/>
    </source>
</evidence>
<evidence type="ECO:0000313" key="7">
    <source>
        <dbReference type="Proteomes" id="UP000682892"/>
    </source>
</evidence>